<evidence type="ECO:0000259" key="4">
    <source>
        <dbReference type="Pfam" id="PF13511"/>
    </source>
</evidence>
<feature type="region of interest" description="Disordered" evidence="2">
    <location>
        <begin position="220"/>
        <end position="243"/>
    </location>
</feature>
<feature type="signal peptide" evidence="3">
    <location>
        <begin position="1"/>
        <end position="26"/>
    </location>
</feature>
<keyword evidence="6" id="KW-1185">Reference proteome</keyword>
<feature type="region of interest" description="Disordered" evidence="2">
    <location>
        <begin position="67"/>
        <end position="104"/>
    </location>
</feature>
<evidence type="ECO:0000313" key="6">
    <source>
        <dbReference type="Proteomes" id="UP001057498"/>
    </source>
</evidence>
<name>A0ABM7YEJ1_9BURK</name>
<organism evidence="5 6">
    <name type="scientific">Sphaerotilus microaerophilus</name>
    <dbReference type="NCBI Taxonomy" id="2914710"/>
    <lineage>
        <taxon>Bacteria</taxon>
        <taxon>Pseudomonadati</taxon>
        <taxon>Pseudomonadota</taxon>
        <taxon>Betaproteobacteria</taxon>
        <taxon>Burkholderiales</taxon>
        <taxon>Sphaerotilaceae</taxon>
        <taxon>Sphaerotilus</taxon>
    </lineage>
</organism>
<evidence type="ECO:0000313" key="5">
    <source>
        <dbReference type="EMBL" id="BDI03143.1"/>
    </source>
</evidence>
<feature type="chain" id="PRO_5045392256" description="DUF4124 domain-containing protein" evidence="3">
    <location>
        <begin position="27"/>
        <end position="243"/>
    </location>
</feature>
<dbReference type="Proteomes" id="UP001057498">
    <property type="component" value="Chromosome"/>
</dbReference>
<proteinExistence type="predicted"/>
<feature type="domain" description="DUF4124" evidence="4">
    <location>
        <begin position="35"/>
        <end position="90"/>
    </location>
</feature>
<sequence length="243" mass="26521">MTACTARPARALLAALGVCCAMQPVAALSQVPGSAPNASGIYSCVDGKGRRHTSDRPIPECLDREQAVRNSDGSVRATLPPSYTAEERAAREEQRRRAEADELARKDRLRRDRNLLARYQDTAAHQRAREAALLPLKQAALANEKRLKELERERRTLADEAEFYAGRELPRPLKARIDANRATTEAQRTVGANNEAELVRINARYDEELAHLRGLWSGQPAGAAMNASSATPVPQGPAAPAAR</sequence>
<protein>
    <recommendedName>
        <fullName evidence="4">DUF4124 domain-containing protein</fullName>
    </recommendedName>
</protein>
<keyword evidence="1" id="KW-0175">Coiled coil</keyword>
<dbReference type="Pfam" id="PF13511">
    <property type="entry name" value="DUF4124"/>
    <property type="match status" value="1"/>
</dbReference>
<feature type="coiled-coil region" evidence="1">
    <location>
        <begin position="140"/>
        <end position="167"/>
    </location>
</feature>
<feature type="compositionally biased region" description="Basic and acidic residues" evidence="2">
    <location>
        <begin position="85"/>
        <end position="104"/>
    </location>
</feature>
<accession>A0ABM7YEJ1</accession>
<reference evidence="5" key="1">
    <citation type="submission" date="2022-04" db="EMBL/GenBank/DDBJ databases">
        <title>Whole genome sequence of Sphaerotilus sp. FB-5.</title>
        <authorList>
            <person name="Takeda M."/>
            <person name="Narihara S."/>
            <person name="Akimoto M."/>
            <person name="Akimoto R."/>
            <person name="Nishiyashiki S."/>
            <person name="Murakami T."/>
        </authorList>
    </citation>
    <scope>NUCLEOTIDE SEQUENCE</scope>
    <source>
        <strain evidence="5">FB-5</strain>
    </source>
</reference>
<dbReference type="EMBL" id="AP025730">
    <property type="protein sequence ID" value="BDI03143.1"/>
    <property type="molecule type" value="Genomic_DNA"/>
</dbReference>
<evidence type="ECO:0000256" key="2">
    <source>
        <dbReference type="SAM" id="MobiDB-lite"/>
    </source>
</evidence>
<evidence type="ECO:0000256" key="1">
    <source>
        <dbReference type="SAM" id="Coils"/>
    </source>
</evidence>
<keyword evidence="3" id="KW-0732">Signal</keyword>
<evidence type="ECO:0000256" key="3">
    <source>
        <dbReference type="SAM" id="SignalP"/>
    </source>
</evidence>
<gene>
    <name evidence="5" type="ORF">CATMQ487_01130</name>
</gene>
<dbReference type="RefSeq" id="WP_251971460.1">
    <property type="nucleotide sequence ID" value="NZ_AP025730.1"/>
</dbReference>
<dbReference type="InterPro" id="IPR025392">
    <property type="entry name" value="DUF4124"/>
</dbReference>